<gene>
    <name evidence="1" type="ORF">ACEZ3G_06135</name>
</gene>
<proteinExistence type="predicted"/>
<sequence>MASSERRSKHILVIRLSAMGDVAMMVPVLKALQDQHPHVNITVLTKQHFHALFSQLNNVKVNVADVKGKHKGPLGLWKLYKELRSLDIDAVADLHDVLRSNILVRYFRVGGVPFYQIDKGRKAKKKLTAAKNKVFKPLKTTHERYADVFKRMGFPVDLSQAPLLEKEKLTNRILALVGRSSKKWLGIAPFAAHTGKMYPLDLMEKVIGDLNATSDCQILLFGGGEKEIGQLDKLDGKFANCLNIAGKLTFQEELALISNLDLMISMDSGNGHLAAMYGIPVITLWGVTHPYAGFYPFGQDINNALLADREQFPLIPTSIYGNKMPLGYELAIETIRPAEIIGKAQEILGSS</sequence>
<name>A0ACC7LH87_9FLAO</name>
<accession>A0ACC7LH87</accession>
<dbReference type="EMBL" id="JBHFPV010000001">
    <property type="protein sequence ID" value="MFH6603048.1"/>
    <property type="molecule type" value="Genomic_DNA"/>
</dbReference>
<comment type="caution">
    <text evidence="1">The sequence shown here is derived from an EMBL/GenBank/DDBJ whole genome shotgun (WGS) entry which is preliminary data.</text>
</comment>
<dbReference type="Proteomes" id="UP001595191">
    <property type="component" value="Unassembled WGS sequence"/>
</dbReference>
<evidence type="ECO:0000313" key="2">
    <source>
        <dbReference type="Proteomes" id="UP001595191"/>
    </source>
</evidence>
<evidence type="ECO:0000313" key="1">
    <source>
        <dbReference type="EMBL" id="MFH6603048.1"/>
    </source>
</evidence>
<reference evidence="1" key="1">
    <citation type="submission" date="2024-09" db="EMBL/GenBank/DDBJ databases">
        <authorList>
            <person name="Liu J."/>
        </authorList>
    </citation>
    <scope>NUCLEOTIDE SEQUENCE</scope>
    <source>
        <strain evidence="1">NBU2967</strain>
    </source>
</reference>
<organism evidence="1 2">
    <name type="scientific">Meishania litoralis</name>
    <dbReference type="NCBI Taxonomy" id="3434685"/>
    <lineage>
        <taxon>Bacteria</taxon>
        <taxon>Pseudomonadati</taxon>
        <taxon>Bacteroidota</taxon>
        <taxon>Flavobacteriia</taxon>
        <taxon>Flavobacteriales</taxon>
        <taxon>Flavobacteriaceae</taxon>
        <taxon>Meishania</taxon>
    </lineage>
</organism>
<protein>
    <submittedName>
        <fullName evidence="1">Glycosyltransferase family 9 protein</fullName>
    </submittedName>
</protein>
<keyword evidence="2" id="KW-1185">Reference proteome</keyword>